<dbReference type="PANTHER" id="PTHR30012:SF0">
    <property type="entry name" value="TYPE II SECRETION SYSTEM PROTEIN F-RELATED"/>
    <property type="match status" value="1"/>
</dbReference>
<dbReference type="GO" id="GO:0005886">
    <property type="term" value="C:plasma membrane"/>
    <property type="evidence" value="ECO:0007669"/>
    <property type="project" value="UniProtKB-SubCell"/>
</dbReference>
<dbReference type="Proteomes" id="UP000476820">
    <property type="component" value="Unassembled WGS sequence"/>
</dbReference>
<organism evidence="9 12">
    <name type="scientific">Clostridium botulinum</name>
    <dbReference type="NCBI Taxonomy" id="1491"/>
    <lineage>
        <taxon>Bacteria</taxon>
        <taxon>Bacillati</taxon>
        <taxon>Bacillota</taxon>
        <taxon>Clostridia</taxon>
        <taxon>Eubacteriales</taxon>
        <taxon>Clostridiaceae</taxon>
        <taxon>Clostridium</taxon>
    </lineage>
</organism>
<dbReference type="Proteomes" id="UP000473681">
    <property type="component" value="Unassembled WGS sequence"/>
</dbReference>
<evidence type="ECO:0000256" key="5">
    <source>
        <dbReference type="ARBA" id="ARBA00022989"/>
    </source>
</evidence>
<dbReference type="InterPro" id="IPR042094">
    <property type="entry name" value="T2SS_GspF_sf"/>
</dbReference>
<dbReference type="AlphaFoldDB" id="A0A0C2S0N2"/>
<evidence type="ECO:0000313" key="12">
    <source>
        <dbReference type="Proteomes" id="UP000472355"/>
    </source>
</evidence>
<feature type="domain" description="Type II secretion system protein GspF" evidence="8">
    <location>
        <begin position="29"/>
        <end position="149"/>
    </location>
</feature>
<dbReference type="Gene3D" id="1.20.81.30">
    <property type="entry name" value="Type II secretion system (T2SS), domain F"/>
    <property type="match status" value="2"/>
</dbReference>
<feature type="transmembrane region" description="Helical" evidence="7">
    <location>
        <begin position="220"/>
        <end position="243"/>
    </location>
</feature>
<feature type="transmembrane region" description="Helical" evidence="7">
    <location>
        <begin position="181"/>
        <end position="199"/>
    </location>
</feature>
<sequence>MSIFKKIKSFLKKGYKKINYNELSLISGSLAQLYKDGIKVNEALNLIKEVTLTKEYKISINDIVKNIENGMTLSDAFNEKKELYPKFFIGIISIGENTGKLYEALNTLKNYYEKRNFINKYIISSLMYPIILIISILALMIFLTLVVIPNFYGIYLSIGITPPFSCEKIYELSNYIKENQLFTFIYFLCWGVFIPFICIKRVMCERGISLLSNFKIFNKFLEYVIIFILSIIVNSGMNISYGLMYCSDSMNFNHIGEKLNKINEGILRGGTLSEAITDTNIFSKYTIAVIRVREESGSIGEALKELSVILEKSLIKRINKCLSLLQPFLIISISILVTVFFIIFIMPLFDSLKIGAIK</sequence>
<dbReference type="EMBL" id="SWVK01000001">
    <property type="protein sequence ID" value="NFN33611.1"/>
    <property type="molecule type" value="Genomic_DNA"/>
</dbReference>
<dbReference type="EMBL" id="SWOV01000004">
    <property type="protein sequence ID" value="NFF86774.1"/>
    <property type="molecule type" value="Genomic_DNA"/>
</dbReference>
<evidence type="ECO:0000256" key="2">
    <source>
        <dbReference type="ARBA" id="ARBA00005745"/>
    </source>
</evidence>
<evidence type="ECO:0000313" key="13">
    <source>
        <dbReference type="Proteomes" id="UP000473681"/>
    </source>
</evidence>
<keyword evidence="5 7" id="KW-1133">Transmembrane helix</keyword>
<reference evidence="9 12" key="1">
    <citation type="submission" date="2019-02" db="EMBL/GenBank/DDBJ databases">
        <title>Genome sequencing of Clostridium botulinum clinical isolates.</title>
        <authorList>
            <person name="Brunt J."/>
            <person name="Van Vliet A.H.M."/>
            <person name="Stringer S.C."/>
            <person name="Grant K.A."/>
            <person name="Carter A.C."/>
            <person name="Peck M.W."/>
        </authorList>
    </citation>
    <scope>NUCLEOTIDE SEQUENCE [LARGE SCALE GENOMIC DNA]</scope>
    <source>
        <strain evidence="9 12">H113700579</strain>
    </source>
</reference>
<comment type="caution">
    <text evidence="9">The sequence shown here is derived from an EMBL/GenBank/DDBJ whole genome shotgun (WGS) entry which is preliminary data.</text>
</comment>
<name>A0A0C2S0N2_CLOBO</name>
<evidence type="ECO:0000313" key="10">
    <source>
        <dbReference type="EMBL" id="NFF86774.1"/>
    </source>
</evidence>
<dbReference type="Pfam" id="PF00482">
    <property type="entry name" value="T2SSF"/>
    <property type="match status" value="2"/>
</dbReference>
<accession>A0A0C2S0N2</accession>
<reference evidence="13 14" key="2">
    <citation type="submission" date="2019-04" db="EMBL/GenBank/DDBJ databases">
        <title>Genome sequencing of Clostridium botulinum Groups I-IV and Clostridium butyricum.</title>
        <authorList>
            <person name="Brunt J."/>
            <person name="Van Vliet A.H.M."/>
            <person name="Stringer S.C."/>
            <person name="Carter A.T."/>
            <person name="Peck M.W."/>
        </authorList>
    </citation>
    <scope>NUCLEOTIDE SEQUENCE [LARGE SCALE GENOMIC DNA]</scope>
    <source>
        <strain evidence="10 14">1605</strain>
        <strain evidence="11 13">CB-K-33E</strain>
    </source>
</reference>
<gene>
    <name evidence="9" type="ORF">EXM65_00345</name>
    <name evidence="10" type="ORF">FC774_02485</name>
    <name evidence="11" type="ORF">FDB51_00400</name>
</gene>
<keyword evidence="3" id="KW-1003">Cell membrane</keyword>
<dbReference type="PRINTS" id="PR00812">
    <property type="entry name" value="BCTERIALGSPF"/>
</dbReference>
<dbReference type="Proteomes" id="UP000472355">
    <property type="component" value="Unassembled WGS sequence"/>
</dbReference>
<feature type="domain" description="Type II secretion system protein GspF" evidence="8">
    <location>
        <begin position="229"/>
        <end position="347"/>
    </location>
</feature>
<feature type="transmembrane region" description="Helical" evidence="7">
    <location>
        <begin position="126"/>
        <end position="148"/>
    </location>
</feature>
<evidence type="ECO:0000256" key="6">
    <source>
        <dbReference type="ARBA" id="ARBA00023136"/>
    </source>
</evidence>
<evidence type="ECO:0000313" key="14">
    <source>
        <dbReference type="Proteomes" id="UP000476820"/>
    </source>
</evidence>
<evidence type="ECO:0000256" key="7">
    <source>
        <dbReference type="SAM" id="Phobius"/>
    </source>
</evidence>
<feature type="transmembrane region" description="Helical" evidence="7">
    <location>
        <begin position="328"/>
        <end position="349"/>
    </location>
</feature>
<keyword evidence="6 7" id="KW-0472">Membrane</keyword>
<comment type="similarity">
    <text evidence="2">Belongs to the GSP F family.</text>
</comment>
<evidence type="ECO:0000256" key="1">
    <source>
        <dbReference type="ARBA" id="ARBA00004651"/>
    </source>
</evidence>
<evidence type="ECO:0000313" key="9">
    <source>
        <dbReference type="EMBL" id="NFA41052.1"/>
    </source>
</evidence>
<keyword evidence="4 7" id="KW-0812">Transmembrane</keyword>
<evidence type="ECO:0000313" key="11">
    <source>
        <dbReference type="EMBL" id="NFN33611.1"/>
    </source>
</evidence>
<evidence type="ECO:0000259" key="8">
    <source>
        <dbReference type="Pfam" id="PF00482"/>
    </source>
</evidence>
<dbReference type="InterPro" id="IPR003004">
    <property type="entry name" value="GspF/PilC"/>
</dbReference>
<dbReference type="EMBL" id="SGKU01000001">
    <property type="protein sequence ID" value="NFA41052.1"/>
    <property type="molecule type" value="Genomic_DNA"/>
</dbReference>
<protein>
    <submittedName>
        <fullName evidence="9">Type II secretion protein F</fullName>
    </submittedName>
</protein>
<proteinExistence type="inferred from homology"/>
<dbReference type="PANTHER" id="PTHR30012">
    <property type="entry name" value="GENERAL SECRETION PATHWAY PROTEIN"/>
    <property type="match status" value="1"/>
</dbReference>
<evidence type="ECO:0000256" key="4">
    <source>
        <dbReference type="ARBA" id="ARBA00022692"/>
    </source>
</evidence>
<evidence type="ECO:0000256" key="3">
    <source>
        <dbReference type="ARBA" id="ARBA00022475"/>
    </source>
</evidence>
<comment type="subcellular location">
    <subcellularLocation>
        <location evidence="1">Cell membrane</location>
        <topology evidence="1">Multi-pass membrane protein</topology>
    </subcellularLocation>
</comment>
<dbReference type="RefSeq" id="WP_012451508.1">
    <property type="nucleotide sequence ID" value="NZ_CP010520.1"/>
</dbReference>
<dbReference type="InterPro" id="IPR018076">
    <property type="entry name" value="T2SS_GspF_dom"/>
</dbReference>
<dbReference type="OrthoDB" id="9805682at2"/>